<dbReference type="OrthoDB" id="9787617at2"/>
<dbReference type="Proteomes" id="UP000266489">
    <property type="component" value="Unassembled WGS sequence"/>
</dbReference>
<comment type="caution">
    <text evidence="3">The sequence shown here is derived from an EMBL/GenBank/DDBJ whole genome shotgun (WGS) entry which is preliminary data.</text>
</comment>
<dbReference type="Pfam" id="PF13439">
    <property type="entry name" value="Glyco_transf_4"/>
    <property type="match status" value="1"/>
</dbReference>
<feature type="domain" description="Glycosyl transferase family 1" evidence="1">
    <location>
        <begin position="210"/>
        <end position="366"/>
    </location>
</feature>
<dbReference type="AlphaFoldDB" id="A0A398CYL8"/>
<protein>
    <submittedName>
        <fullName evidence="3">Glycosyltransferase</fullName>
    </submittedName>
</protein>
<gene>
    <name evidence="3" type="ORF">SMC5_08715</name>
</gene>
<dbReference type="GO" id="GO:0016757">
    <property type="term" value="F:glycosyltransferase activity"/>
    <property type="evidence" value="ECO:0007669"/>
    <property type="project" value="InterPro"/>
</dbReference>
<dbReference type="SUPFAM" id="SSF53756">
    <property type="entry name" value="UDP-Glycosyltransferase/glycogen phosphorylase"/>
    <property type="match status" value="1"/>
</dbReference>
<evidence type="ECO:0000259" key="2">
    <source>
        <dbReference type="Pfam" id="PF13439"/>
    </source>
</evidence>
<reference evidence="3 4" key="1">
    <citation type="submission" date="2018-09" db="EMBL/GenBank/DDBJ databases">
        <title>Discovery and Ecogenomic Context for Candidatus Cryosericales, a Global Caldiserica Order Active in Thawing Permafrost.</title>
        <authorList>
            <person name="Martinez M.A."/>
            <person name="Woodcroft B.J."/>
            <person name="Ignacio Espinoza J.C."/>
            <person name="Zayed A."/>
            <person name="Singleton C.M."/>
            <person name="Boyd J."/>
            <person name="Li Y.-F."/>
            <person name="Purvine S."/>
            <person name="Maughan H."/>
            <person name="Hodgkins S.B."/>
            <person name="Anderson D."/>
            <person name="Sederholm M."/>
            <person name="Temperton B."/>
            <person name="Saleska S.R."/>
            <person name="Tyson G.W."/>
            <person name="Rich V.I."/>
        </authorList>
    </citation>
    <scope>NUCLEOTIDE SEQUENCE [LARGE SCALE GENOMIC DNA]</scope>
    <source>
        <strain evidence="3 4">SMC5</strain>
    </source>
</reference>
<dbReference type="PANTHER" id="PTHR12526">
    <property type="entry name" value="GLYCOSYLTRANSFERASE"/>
    <property type="match status" value="1"/>
</dbReference>
<dbReference type="RefSeq" id="WP_119089780.1">
    <property type="nucleotide sequence ID" value="NZ_QXIU01000212.1"/>
</dbReference>
<proteinExistence type="predicted"/>
<dbReference type="CDD" id="cd03811">
    <property type="entry name" value="GT4_GT28_WabH-like"/>
    <property type="match status" value="1"/>
</dbReference>
<dbReference type="Gene3D" id="3.40.50.2000">
    <property type="entry name" value="Glycogen Phosphorylase B"/>
    <property type="match status" value="2"/>
</dbReference>
<evidence type="ECO:0000313" key="3">
    <source>
        <dbReference type="EMBL" id="RIE07902.1"/>
    </source>
</evidence>
<dbReference type="InterPro" id="IPR001296">
    <property type="entry name" value="Glyco_trans_1"/>
</dbReference>
<evidence type="ECO:0000259" key="1">
    <source>
        <dbReference type="Pfam" id="PF00534"/>
    </source>
</evidence>
<evidence type="ECO:0000313" key="4">
    <source>
        <dbReference type="Proteomes" id="UP000266489"/>
    </source>
</evidence>
<accession>A0A398CYL8</accession>
<keyword evidence="3" id="KW-0808">Transferase</keyword>
<organism evidence="3 4">
    <name type="scientific">Candidatus Cryosericum odellii</name>
    <dbReference type="NCBI Taxonomy" id="2290917"/>
    <lineage>
        <taxon>Bacteria</taxon>
        <taxon>Pseudomonadati</taxon>
        <taxon>Caldisericota/Cryosericota group</taxon>
        <taxon>Candidatus Cryosericota</taxon>
        <taxon>Candidatus Cryosericia</taxon>
        <taxon>Candidatus Cryosericales</taxon>
        <taxon>Candidatus Cryosericaceae</taxon>
        <taxon>Candidatus Cryosericum</taxon>
    </lineage>
</organism>
<dbReference type="InterPro" id="IPR028098">
    <property type="entry name" value="Glyco_trans_4-like_N"/>
</dbReference>
<feature type="domain" description="Glycosyltransferase subfamily 4-like N-terminal" evidence="2">
    <location>
        <begin position="28"/>
        <end position="193"/>
    </location>
</feature>
<name>A0A398CYL8_9BACT</name>
<dbReference type="Pfam" id="PF00534">
    <property type="entry name" value="Glycos_transf_1"/>
    <property type="match status" value="1"/>
</dbReference>
<dbReference type="EMBL" id="QXIU01000212">
    <property type="protein sequence ID" value="RIE07902.1"/>
    <property type="molecule type" value="Genomic_DNA"/>
</dbReference>
<sequence>MNSHEVRDKVRGRTVPMRVLMVTSNWIYGGRERVVKLLCEGFRELLGWDVTLVVARRRDASAAVSPEQFPEPQGTPVRWLETDRLRGVVFPLGRMMRELRPDVVFWHADVQAFPYYWLASVLAGCTSRVVAVYHGILPILGTSVRFRVGERLRSTIARMAPVSVAVSEGTASAVRTRFRLSPDAVHVIQNPVDAPDIRARAAGCEPEELVAKHPVVLVVARLSPPKDWETLVGAFRTVATATCATLCIVGEGEEREHIIQLARDAGITDRVILAGNRPNPYEYMAHADAFVLCSHYEGFGMVLLEAMACGVPVVATDCESGPREVITHGQNGLLVAPEDPAALAEGILAVLTDADLAQRLRQGGLKRAGEFNLHDAVEAYRQITERVCGWSQ</sequence>